<evidence type="ECO:0000256" key="1">
    <source>
        <dbReference type="ARBA" id="ARBA00022679"/>
    </source>
</evidence>
<dbReference type="GO" id="GO:0034272">
    <property type="term" value="C:phosphatidylinositol 3-kinase complex, class III, type II"/>
    <property type="evidence" value="ECO:0007669"/>
    <property type="project" value="TreeGrafter"/>
</dbReference>
<dbReference type="GeneID" id="17294029"/>
<evidence type="ECO:0000259" key="3">
    <source>
        <dbReference type="PROSITE" id="PS50290"/>
    </source>
</evidence>
<sequence>MGGQQSQHYRLFQQYCSEAYIILRRRAEFFINLMMLMKDANIPDISGVPGRPEDPERQLYKMVEWAHKLKQDYWTA</sequence>
<dbReference type="GO" id="GO:0000045">
    <property type="term" value="P:autophagosome assembly"/>
    <property type="evidence" value="ECO:0007669"/>
    <property type="project" value="TreeGrafter"/>
</dbReference>
<dbReference type="HOGENOM" id="CLU_2659794_0_0_1"/>
<evidence type="ECO:0000313" key="4">
    <source>
        <dbReference type="EMBL" id="EKX37289.1"/>
    </source>
</evidence>
<dbReference type="InterPro" id="IPR000403">
    <property type="entry name" value="PI3/4_kinase_cat_dom"/>
</dbReference>
<dbReference type="SUPFAM" id="SSF56112">
    <property type="entry name" value="Protein kinase-like (PK-like)"/>
    <property type="match status" value="1"/>
</dbReference>
<keyword evidence="6" id="KW-1185">Reference proteome</keyword>
<dbReference type="RefSeq" id="XP_005824269.1">
    <property type="nucleotide sequence ID" value="XM_005824212.1"/>
</dbReference>
<reference evidence="5" key="3">
    <citation type="submission" date="2015-06" db="UniProtKB">
        <authorList>
            <consortium name="EnsemblProtists"/>
        </authorList>
    </citation>
    <scope>IDENTIFICATION</scope>
</reference>
<dbReference type="InterPro" id="IPR036940">
    <property type="entry name" value="PI3/4_kinase_cat_sf"/>
</dbReference>
<dbReference type="GO" id="GO:0000407">
    <property type="term" value="C:phagophore assembly site"/>
    <property type="evidence" value="ECO:0007669"/>
    <property type="project" value="TreeGrafter"/>
</dbReference>
<dbReference type="InterPro" id="IPR011009">
    <property type="entry name" value="Kinase-like_dom_sf"/>
</dbReference>
<proteinExistence type="predicted"/>
<name>L1IN39_GUITC</name>
<evidence type="ECO:0000313" key="5">
    <source>
        <dbReference type="EnsemblProtists" id="EKX37289"/>
    </source>
</evidence>
<dbReference type="GO" id="GO:0005768">
    <property type="term" value="C:endosome"/>
    <property type="evidence" value="ECO:0007669"/>
    <property type="project" value="TreeGrafter"/>
</dbReference>
<dbReference type="GO" id="GO:0005777">
    <property type="term" value="C:peroxisome"/>
    <property type="evidence" value="ECO:0007669"/>
    <property type="project" value="TreeGrafter"/>
</dbReference>
<evidence type="ECO:0000313" key="6">
    <source>
        <dbReference type="Proteomes" id="UP000011087"/>
    </source>
</evidence>
<reference evidence="6" key="2">
    <citation type="submission" date="2012-11" db="EMBL/GenBank/DDBJ databases">
        <authorList>
            <person name="Kuo A."/>
            <person name="Curtis B.A."/>
            <person name="Tanifuji G."/>
            <person name="Burki F."/>
            <person name="Gruber A."/>
            <person name="Irimia M."/>
            <person name="Maruyama S."/>
            <person name="Arias M.C."/>
            <person name="Ball S.G."/>
            <person name="Gile G.H."/>
            <person name="Hirakawa Y."/>
            <person name="Hopkins J.F."/>
            <person name="Rensing S.A."/>
            <person name="Schmutz J."/>
            <person name="Symeonidi A."/>
            <person name="Elias M."/>
            <person name="Eveleigh R.J."/>
            <person name="Herman E.K."/>
            <person name="Klute M.J."/>
            <person name="Nakayama T."/>
            <person name="Obornik M."/>
            <person name="Reyes-Prieto A."/>
            <person name="Armbrust E.V."/>
            <person name="Aves S.J."/>
            <person name="Beiko R.G."/>
            <person name="Coutinho P."/>
            <person name="Dacks J.B."/>
            <person name="Durnford D.G."/>
            <person name="Fast N.M."/>
            <person name="Green B.R."/>
            <person name="Grisdale C."/>
            <person name="Hempe F."/>
            <person name="Henrissat B."/>
            <person name="Hoppner M.P."/>
            <person name="Ishida K.-I."/>
            <person name="Kim E."/>
            <person name="Koreny L."/>
            <person name="Kroth P.G."/>
            <person name="Liu Y."/>
            <person name="Malik S.-B."/>
            <person name="Maier U.G."/>
            <person name="McRose D."/>
            <person name="Mock T."/>
            <person name="Neilson J.A."/>
            <person name="Onodera N.T."/>
            <person name="Poole A.M."/>
            <person name="Pritham E.J."/>
            <person name="Richards T.A."/>
            <person name="Rocap G."/>
            <person name="Roy S.W."/>
            <person name="Sarai C."/>
            <person name="Schaack S."/>
            <person name="Shirato S."/>
            <person name="Slamovits C.H."/>
            <person name="Spencer D.F."/>
            <person name="Suzuki S."/>
            <person name="Worden A.Z."/>
            <person name="Zauner S."/>
            <person name="Barry K."/>
            <person name="Bell C."/>
            <person name="Bharti A.K."/>
            <person name="Crow J.A."/>
            <person name="Grimwood J."/>
            <person name="Kramer R."/>
            <person name="Lindquist E."/>
            <person name="Lucas S."/>
            <person name="Salamov A."/>
            <person name="McFadden G.I."/>
            <person name="Lane C.E."/>
            <person name="Keeling P.J."/>
            <person name="Gray M.W."/>
            <person name="Grigoriev I.V."/>
            <person name="Archibald J.M."/>
        </authorList>
    </citation>
    <scope>NUCLEOTIDE SEQUENCE</scope>
    <source>
        <strain evidence="6">CCMP2712</strain>
    </source>
</reference>
<dbReference type="GO" id="GO:0016303">
    <property type="term" value="F:1-phosphatidylinositol-3-kinase activity"/>
    <property type="evidence" value="ECO:0007669"/>
    <property type="project" value="TreeGrafter"/>
</dbReference>
<dbReference type="EnsemblProtists" id="EKX37289">
    <property type="protein sequence ID" value="EKX37289"/>
    <property type="gene ID" value="GUITHDRAFT_116557"/>
</dbReference>
<dbReference type="Proteomes" id="UP000011087">
    <property type="component" value="Unassembled WGS sequence"/>
</dbReference>
<dbReference type="STRING" id="905079.L1IN39"/>
<dbReference type="KEGG" id="gtt:GUITHDRAFT_116557"/>
<dbReference type="PANTHER" id="PTHR10048:SF7">
    <property type="entry name" value="PHOSPHATIDYLINOSITOL 3-KINASE CATALYTIC SUBUNIT TYPE 3"/>
    <property type="match status" value="1"/>
</dbReference>
<dbReference type="InterPro" id="IPR015433">
    <property type="entry name" value="PI3/4_kinase"/>
</dbReference>
<reference evidence="4 6" key="1">
    <citation type="journal article" date="2012" name="Nature">
        <title>Algal genomes reveal evolutionary mosaicism and the fate of nucleomorphs.</title>
        <authorList>
            <consortium name="DOE Joint Genome Institute"/>
            <person name="Curtis B.A."/>
            <person name="Tanifuji G."/>
            <person name="Burki F."/>
            <person name="Gruber A."/>
            <person name="Irimia M."/>
            <person name="Maruyama S."/>
            <person name="Arias M.C."/>
            <person name="Ball S.G."/>
            <person name="Gile G.H."/>
            <person name="Hirakawa Y."/>
            <person name="Hopkins J.F."/>
            <person name="Kuo A."/>
            <person name="Rensing S.A."/>
            <person name="Schmutz J."/>
            <person name="Symeonidi A."/>
            <person name="Elias M."/>
            <person name="Eveleigh R.J."/>
            <person name="Herman E.K."/>
            <person name="Klute M.J."/>
            <person name="Nakayama T."/>
            <person name="Obornik M."/>
            <person name="Reyes-Prieto A."/>
            <person name="Armbrust E.V."/>
            <person name="Aves S.J."/>
            <person name="Beiko R.G."/>
            <person name="Coutinho P."/>
            <person name="Dacks J.B."/>
            <person name="Durnford D.G."/>
            <person name="Fast N.M."/>
            <person name="Green B.R."/>
            <person name="Grisdale C.J."/>
            <person name="Hempel F."/>
            <person name="Henrissat B."/>
            <person name="Hoppner M.P."/>
            <person name="Ishida K."/>
            <person name="Kim E."/>
            <person name="Koreny L."/>
            <person name="Kroth P.G."/>
            <person name="Liu Y."/>
            <person name="Malik S.B."/>
            <person name="Maier U.G."/>
            <person name="McRose D."/>
            <person name="Mock T."/>
            <person name="Neilson J.A."/>
            <person name="Onodera N.T."/>
            <person name="Poole A.M."/>
            <person name="Pritham E.J."/>
            <person name="Richards T.A."/>
            <person name="Rocap G."/>
            <person name="Roy S.W."/>
            <person name="Sarai C."/>
            <person name="Schaack S."/>
            <person name="Shirato S."/>
            <person name="Slamovits C.H."/>
            <person name="Spencer D.F."/>
            <person name="Suzuki S."/>
            <person name="Worden A.Z."/>
            <person name="Zauner S."/>
            <person name="Barry K."/>
            <person name="Bell C."/>
            <person name="Bharti A.K."/>
            <person name="Crow J.A."/>
            <person name="Grimwood J."/>
            <person name="Kramer R."/>
            <person name="Lindquist E."/>
            <person name="Lucas S."/>
            <person name="Salamov A."/>
            <person name="McFadden G.I."/>
            <person name="Lane C.E."/>
            <person name="Keeling P.J."/>
            <person name="Gray M.W."/>
            <person name="Grigoriev I.V."/>
            <person name="Archibald J.M."/>
        </authorList>
    </citation>
    <scope>NUCLEOTIDE SEQUENCE</scope>
    <source>
        <strain evidence="4 6">CCMP2712</strain>
    </source>
</reference>
<dbReference type="AlphaFoldDB" id="L1IN39"/>
<keyword evidence="2" id="KW-0418">Kinase</keyword>
<dbReference type="EMBL" id="JH993061">
    <property type="protein sequence ID" value="EKX37289.1"/>
    <property type="molecule type" value="Genomic_DNA"/>
</dbReference>
<dbReference type="GO" id="GO:0034271">
    <property type="term" value="C:phosphatidylinositol 3-kinase complex, class III, type I"/>
    <property type="evidence" value="ECO:0007669"/>
    <property type="project" value="TreeGrafter"/>
</dbReference>
<gene>
    <name evidence="4" type="ORF">GUITHDRAFT_116557</name>
</gene>
<dbReference type="GO" id="GO:0006897">
    <property type="term" value="P:endocytosis"/>
    <property type="evidence" value="ECO:0007669"/>
    <property type="project" value="TreeGrafter"/>
</dbReference>
<keyword evidence="1" id="KW-0808">Transferase</keyword>
<protein>
    <recommendedName>
        <fullName evidence="3">PI3K/PI4K catalytic domain-containing protein</fullName>
    </recommendedName>
</protein>
<dbReference type="PROSITE" id="PS50290">
    <property type="entry name" value="PI3_4_KINASE_3"/>
    <property type="match status" value="1"/>
</dbReference>
<evidence type="ECO:0000256" key="2">
    <source>
        <dbReference type="ARBA" id="ARBA00022777"/>
    </source>
</evidence>
<dbReference type="PaxDb" id="55529-EKX37289"/>
<dbReference type="Gene3D" id="1.10.1070.11">
    <property type="entry name" value="Phosphatidylinositol 3-/4-kinase, catalytic domain"/>
    <property type="match status" value="1"/>
</dbReference>
<organism evidence="4">
    <name type="scientific">Guillardia theta (strain CCMP2712)</name>
    <name type="common">Cryptophyte</name>
    <dbReference type="NCBI Taxonomy" id="905079"/>
    <lineage>
        <taxon>Eukaryota</taxon>
        <taxon>Cryptophyceae</taxon>
        <taxon>Pyrenomonadales</taxon>
        <taxon>Geminigeraceae</taxon>
        <taxon>Guillardia</taxon>
    </lineage>
</organism>
<feature type="domain" description="PI3K/PI4K catalytic" evidence="3">
    <location>
        <begin position="1"/>
        <end position="76"/>
    </location>
</feature>
<dbReference type="GO" id="GO:0048015">
    <property type="term" value="P:phosphatidylinositol-mediated signaling"/>
    <property type="evidence" value="ECO:0007669"/>
    <property type="project" value="TreeGrafter"/>
</dbReference>
<accession>L1IN39</accession>
<dbReference type="PANTHER" id="PTHR10048">
    <property type="entry name" value="PHOSPHATIDYLINOSITOL KINASE"/>
    <property type="match status" value="1"/>
</dbReference>
<dbReference type="OrthoDB" id="67688at2759"/>